<protein>
    <submittedName>
        <fullName evidence="2">Uncharacterized protein</fullName>
    </submittedName>
</protein>
<dbReference type="Proteomes" id="UP000285712">
    <property type="component" value="Unassembled WGS sequence"/>
</dbReference>
<dbReference type="Proteomes" id="UP000285430">
    <property type="component" value="Unassembled WGS sequence"/>
</dbReference>
<dbReference type="EMBL" id="QUTH01003877">
    <property type="protein sequence ID" value="RHZ16765.1"/>
    <property type="molecule type" value="Genomic_DNA"/>
</dbReference>
<evidence type="ECO:0000313" key="4">
    <source>
        <dbReference type="EMBL" id="RHZ16765.1"/>
    </source>
</evidence>
<evidence type="ECO:0000313" key="3">
    <source>
        <dbReference type="EMBL" id="RHZ02844.1"/>
    </source>
</evidence>
<evidence type="ECO:0000313" key="6">
    <source>
        <dbReference type="Proteomes" id="UP000285430"/>
    </source>
</evidence>
<dbReference type="EMBL" id="QUTE01015655">
    <property type="protein sequence ID" value="RHY99299.1"/>
    <property type="molecule type" value="Genomic_DNA"/>
</dbReference>
<reference evidence="5 6" key="1">
    <citation type="submission" date="2018-08" db="EMBL/GenBank/DDBJ databases">
        <title>Aphanomyces genome sequencing and annotation.</title>
        <authorList>
            <person name="Minardi D."/>
            <person name="Oidtmann B."/>
            <person name="Van Der Giezen M."/>
            <person name="Studholme D.J."/>
        </authorList>
    </citation>
    <scope>NUCLEOTIDE SEQUENCE [LARGE SCALE GENOMIC DNA]</scope>
    <source>
        <strain evidence="2 5">197901</strain>
        <strain evidence="4 6">Da</strain>
        <strain evidence="3 7">Sv</strain>
    </source>
</reference>
<organism evidence="2 5">
    <name type="scientific">Aphanomyces astaci</name>
    <name type="common">Crayfish plague agent</name>
    <dbReference type="NCBI Taxonomy" id="112090"/>
    <lineage>
        <taxon>Eukaryota</taxon>
        <taxon>Sar</taxon>
        <taxon>Stramenopiles</taxon>
        <taxon>Oomycota</taxon>
        <taxon>Saprolegniomycetes</taxon>
        <taxon>Saprolegniales</taxon>
        <taxon>Verrucalvaceae</taxon>
        <taxon>Aphanomyces</taxon>
    </lineage>
</organism>
<comment type="caution">
    <text evidence="2">The sequence shown here is derived from an EMBL/GenBank/DDBJ whole genome shotgun (WGS) entry which is preliminary data.</text>
</comment>
<evidence type="ECO:0000313" key="5">
    <source>
        <dbReference type="Proteomes" id="UP000266196"/>
    </source>
</evidence>
<dbReference type="AlphaFoldDB" id="A0A397EUJ4"/>
<gene>
    <name evidence="2" type="ORF">DYB31_011313</name>
    <name evidence="3" type="ORF">DYB35_006485</name>
    <name evidence="4" type="ORF">DYB37_008243</name>
</gene>
<evidence type="ECO:0000256" key="1">
    <source>
        <dbReference type="SAM" id="SignalP"/>
    </source>
</evidence>
<feature type="signal peptide" evidence="1">
    <location>
        <begin position="1"/>
        <end position="21"/>
    </location>
</feature>
<evidence type="ECO:0000313" key="2">
    <source>
        <dbReference type="EMBL" id="RHY99299.1"/>
    </source>
</evidence>
<evidence type="ECO:0000313" key="7">
    <source>
        <dbReference type="Proteomes" id="UP000285712"/>
    </source>
</evidence>
<feature type="chain" id="PRO_5036334723" evidence="1">
    <location>
        <begin position="22"/>
        <end position="120"/>
    </location>
</feature>
<dbReference type="EMBL" id="QUTG01000163">
    <property type="protein sequence ID" value="RHZ02844.1"/>
    <property type="molecule type" value="Genomic_DNA"/>
</dbReference>
<dbReference type="VEuPathDB" id="FungiDB:H257_17928"/>
<dbReference type="Proteomes" id="UP000266196">
    <property type="component" value="Unassembled WGS sequence"/>
</dbReference>
<keyword evidence="1" id="KW-0732">Signal</keyword>
<proteinExistence type="predicted"/>
<sequence length="120" mass="13661">MSTHFQAVLSLASLFFVCVDGIVNNWELNNYVGNADYFLAPLYNMPTPDNLTSTFHFPRTRTWPRCLQFMVRYTVDASYLRRPTDYLLTAGAHNIGTSANDICGPSSKRTRYLQTPPQCD</sequence>
<accession>A0A397EUJ4</accession>
<name>A0A397EUJ4_APHAT</name>